<dbReference type="PANTHER" id="PTHR31069">
    <property type="entry name" value="OLEATE-ACTIVATED TRANSCRIPTION FACTOR 1-RELATED"/>
    <property type="match status" value="1"/>
</dbReference>
<evidence type="ECO:0000256" key="3">
    <source>
        <dbReference type="ARBA" id="ARBA00023125"/>
    </source>
</evidence>
<evidence type="ECO:0000256" key="5">
    <source>
        <dbReference type="ARBA" id="ARBA00023242"/>
    </source>
</evidence>
<evidence type="ECO:0000313" key="8">
    <source>
        <dbReference type="EMBL" id="KAF2706515.1"/>
    </source>
</evidence>
<dbReference type="Proteomes" id="UP000799428">
    <property type="component" value="Unassembled WGS sequence"/>
</dbReference>
<keyword evidence="3" id="KW-0238">DNA-binding</keyword>
<dbReference type="PROSITE" id="PS50048">
    <property type="entry name" value="ZN2_CY6_FUNGAL_2"/>
    <property type="match status" value="1"/>
</dbReference>
<evidence type="ECO:0000256" key="4">
    <source>
        <dbReference type="ARBA" id="ARBA00023163"/>
    </source>
</evidence>
<dbReference type="GO" id="GO:0003677">
    <property type="term" value="F:DNA binding"/>
    <property type="evidence" value="ECO:0007669"/>
    <property type="project" value="UniProtKB-KW"/>
</dbReference>
<dbReference type="EMBL" id="MU005775">
    <property type="protein sequence ID" value="KAF2706515.1"/>
    <property type="molecule type" value="Genomic_DNA"/>
</dbReference>
<keyword evidence="4" id="KW-0804">Transcription</keyword>
<dbReference type="Gene3D" id="4.10.240.10">
    <property type="entry name" value="Zn(2)-C6 fungal-type DNA-binding domain"/>
    <property type="match status" value="1"/>
</dbReference>
<reference evidence="8" key="1">
    <citation type="journal article" date="2020" name="Stud. Mycol.">
        <title>101 Dothideomycetes genomes: a test case for predicting lifestyles and emergence of pathogens.</title>
        <authorList>
            <person name="Haridas S."/>
            <person name="Albert R."/>
            <person name="Binder M."/>
            <person name="Bloem J."/>
            <person name="Labutti K."/>
            <person name="Salamov A."/>
            <person name="Andreopoulos B."/>
            <person name="Baker S."/>
            <person name="Barry K."/>
            <person name="Bills G."/>
            <person name="Bluhm B."/>
            <person name="Cannon C."/>
            <person name="Castanera R."/>
            <person name="Culley D."/>
            <person name="Daum C."/>
            <person name="Ezra D."/>
            <person name="Gonzalez J."/>
            <person name="Henrissat B."/>
            <person name="Kuo A."/>
            <person name="Liang C."/>
            <person name="Lipzen A."/>
            <person name="Lutzoni F."/>
            <person name="Magnuson J."/>
            <person name="Mondo S."/>
            <person name="Nolan M."/>
            <person name="Ohm R."/>
            <person name="Pangilinan J."/>
            <person name="Park H.-J."/>
            <person name="Ramirez L."/>
            <person name="Alfaro M."/>
            <person name="Sun H."/>
            <person name="Tritt A."/>
            <person name="Yoshinaga Y."/>
            <person name="Zwiers L.-H."/>
            <person name="Turgeon B."/>
            <person name="Goodwin S."/>
            <person name="Spatafora J."/>
            <person name="Crous P."/>
            <person name="Grigoriev I."/>
        </authorList>
    </citation>
    <scope>NUCLEOTIDE SEQUENCE</scope>
    <source>
        <strain evidence="8">CBS 279.74</strain>
    </source>
</reference>
<evidence type="ECO:0000259" key="7">
    <source>
        <dbReference type="PROSITE" id="PS50048"/>
    </source>
</evidence>
<dbReference type="AlphaFoldDB" id="A0A6G1K1W6"/>
<keyword evidence="9" id="KW-1185">Reference proteome</keyword>
<keyword evidence="1" id="KW-0479">Metal-binding</keyword>
<dbReference type="GO" id="GO:0008270">
    <property type="term" value="F:zinc ion binding"/>
    <property type="evidence" value="ECO:0007669"/>
    <property type="project" value="InterPro"/>
</dbReference>
<dbReference type="OrthoDB" id="2328572at2759"/>
<feature type="compositionally biased region" description="Basic residues" evidence="6">
    <location>
        <begin position="219"/>
        <end position="228"/>
    </location>
</feature>
<dbReference type="PANTHER" id="PTHR31069:SF31">
    <property type="entry name" value="MONODICTYPHENONE CLUSTER TRANSCRIPTION FACTOR-RELATED"/>
    <property type="match status" value="1"/>
</dbReference>
<dbReference type="Pfam" id="PF08493">
    <property type="entry name" value="AflR"/>
    <property type="match status" value="1"/>
</dbReference>
<dbReference type="SUPFAM" id="SSF57701">
    <property type="entry name" value="Zn2/Cys6 DNA-binding domain"/>
    <property type="match status" value="1"/>
</dbReference>
<name>A0A6G1K1W6_9PLEO</name>
<accession>A0A6G1K1W6</accession>
<keyword evidence="2" id="KW-0805">Transcription regulation</keyword>
<feature type="region of interest" description="Disordered" evidence="6">
    <location>
        <begin position="196"/>
        <end position="231"/>
    </location>
</feature>
<evidence type="ECO:0000256" key="6">
    <source>
        <dbReference type="SAM" id="MobiDB-lite"/>
    </source>
</evidence>
<feature type="region of interest" description="Disordered" evidence="6">
    <location>
        <begin position="316"/>
        <end position="337"/>
    </location>
</feature>
<dbReference type="PRINTS" id="PR00755">
    <property type="entry name" value="AFLATOXINBRP"/>
</dbReference>
<gene>
    <name evidence="8" type="ORF">K504DRAFT_458920</name>
</gene>
<dbReference type="InterPro" id="IPR050675">
    <property type="entry name" value="OAF3"/>
</dbReference>
<dbReference type="GO" id="GO:0045122">
    <property type="term" value="P:aflatoxin biosynthetic process"/>
    <property type="evidence" value="ECO:0007669"/>
    <property type="project" value="InterPro"/>
</dbReference>
<dbReference type="InterPro" id="IPR001138">
    <property type="entry name" value="Zn2Cys6_DnaBD"/>
</dbReference>
<feature type="compositionally biased region" description="Low complexity" evidence="6">
    <location>
        <begin position="316"/>
        <end position="335"/>
    </location>
</feature>
<dbReference type="PROSITE" id="PS00463">
    <property type="entry name" value="ZN2_CY6_FUNGAL_1"/>
    <property type="match status" value="1"/>
</dbReference>
<feature type="region of interest" description="Disordered" evidence="6">
    <location>
        <begin position="1"/>
        <end position="36"/>
    </location>
</feature>
<evidence type="ECO:0000256" key="1">
    <source>
        <dbReference type="ARBA" id="ARBA00022723"/>
    </source>
</evidence>
<feature type="region of interest" description="Disordered" evidence="6">
    <location>
        <begin position="69"/>
        <end position="112"/>
    </location>
</feature>
<proteinExistence type="predicted"/>
<evidence type="ECO:0000313" key="9">
    <source>
        <dbReference type="Proteomes" id="UP000799428"/>
    </source>
</evidence>
<dbReference type="InterPro" id="IPR036864">
    <property type="entry name" value="Zn2-C6_fun-type_DNA-bd_sf"/>
</dbReference>
<dbReference type="InterPro" id="IPR013700">
    <property type="entry name" value="AflR"/>
</dbReference>
<evidence type="ECO:0000256" key="2">
    <source>
        <dbReference type="ARBA" id="ARBA00023015"/>
    </source>
</evidence>
<keyword evidence="5" id="KW-0539">Nucleus</keyword>
<feature type="domain" description="Zn(2)-C6 fungal-type" evidence="7">
    <location>
        <begin position="37"/>
        <end position="67"/>
    </location>
</feature>
<sequence length="424" mass="46164">MDSYNPDMEIESVEIQPPPRPAPSRRNADKPPKLRSSCDVCANAKVKCDRERPVCQRCINTGMKCNYSVSRRMGKPPRKDANGNPLPRKSYAKTVDRRSSTLSTPERDSACDMSHLDDQLSGGIPDALQDVNFEASLLNFDPANTNYLNFMSDPNAFGSNDTFMSSSALLALESSMNFGDNWGLIDHGTNDLHHVGSTSSESFAYPSEHSPSPSPTMPKHPHSHHPGHAKKESCSNLASITLQSLHLPQNFCQSNPTSAPKAACASIDQVLATNRRAIATFNQLLQCPCSSNSGLVLALSLIVLKVLSCYSAIGRSSSARTGTTGSSSSTTPGTPWEDREMVLDIPISMGQYQIDAEDEMHLKLQLVINELRKVSKLIDAFAGRYCRGAPGGDGIYGALEKFLRAELKNASKELNTALRINEDM</sequence>
<organism evidence="8 9">
    <name type="scientific">Pleomassaria siparia CBS 279.74</name>
    <dbReference type="NCBI Taxonomy" id="1314801"/>
    <lineage>
        <taxon>Eukaryota</taxon>
        <taxon>Fungi</taxon>
        <taxon>Dikarya</taxon>
        <taxon>Ascomycota</taxon>
        <taxon>Pezizomycotina</taxon>
        <taxon>Dothideomycetes</taxon>
        <taxon>Pleosporomycetidae</taxon>
        <taxon>Pleosporales</taxon>
        <taxon>Pleomassariaceae</taxon>
        <taxon>Pleomassaria</taxon>
    </lineage>
</organism>
<protein>
    <recommendedName>
        <fullName evidence="7">Zn(2)-C6 fungal-type domain-containing protein</fullName>
    </recommendedName>
</protein>
<dbReference type="Pfam" id="PF00172">
    <property type="entry name" value="Zn_clus"/>
    <property type="match status" value="1"/>
</dbReference>
<dbReference type="GO" id="GO:0000981">
    <property type="term" value="F:DNA-binding transcription factor activity, RNA polymerase II-specific"/>
    <property type="evidence" value="ECO:0007669"/>
    <property type="project" value="InterPro"/>
</dbReference>
<feature type="compositionally biased region" description="Basic and acidic residues" evidence="6">
    <location>
        <begin position="94"/>
        <end position="112"/>
    </location>
</feature>
<dbReference type="GO" id="GO:0005634">
    <property type="term" value="C:nucleus"/>
    <property type="evidence" value="ECO:0007669"/>
    <property type="project" value="InterPro"/>
</dbReference>
<dbReference type="CDD" id="cd00067">
    <property type="entry name" value="GAL4"/>
    <property type="match status" value="1"/>
</dbReference>
<dbReference type="SMART" id="SM00066">
    <property type="entry name" value="GAL4"/>
    <property type="match status" value="1"/>
</dbReference>